<feature type="binding site" evidence="8">
    <location>
        <position position="211"/>
    </location>
    <ligand>
        <name>Zn(2+)</name>
        <dbReference type="ChEBI" id="CHEBI:29105"/>
        <label>2</label>
    </ligand>
</feature>
<dbReference type="GO" id="GO:0046872">
    <property type="term" value="F:metal ion binding"/>
    <property type="evidence" value="ECO:0007669"/>
    <property type="project" value="UniProtKB-UniRule"/>
</dbReference>
<keyword evidence="10" id="KW-1185">Reference proteome</keyword>
<evidence type="ECO:0000256" key="2">
    <source>
        <dbReference type="ARBA" id="ARBA00022438"/>
    </source>
</evidence>
<name>D7D7X9_STAHD</name>
<dbReference type="GeneID" id="9234048"/>
<comment type="cofactor">
    <cofactor evidence="8">
        <name>a divalent metal cation</name>
        <dbReference type="ChEBI" id="CHEBI:60240"/>
    </cofactor>
    <text evidence="8">Binds 2 divalent metal cations per subunit.</text>
</comment>
<dbReference type="CDD" id="cd05656">
    <property type="entry name" value="M42_Frv"/>
    <property type="match status" value="1"/>
</dbReference>
<evidence type="ECO:0000256" key="5">
    <source>
        <dbReference type="ARBA" id="ARBA00022801"/>
    </source>
</evidence>
<dbReference type="STRING" id="591019.Shell_0759"/>
<evidence type="ECO:0000256" key="1">
    <source>
        <dbReference type="ARBA" id="ARBA00006272"/>
    </source>
</evidence>
<dbReference type="InterPro" id="IPR008007">
    <property type="entry name" value="Peptidase_M42"/>
</dbReference>
<evidence type="ECO:0000256" key="8">
    <source>
        <dbReference type="PIRSR" id="PIRSR001123-2"/>
    </source>
</evidence>
<organism evidence="9 10">
    <name type="scientific">Staphylothermus hellenicus (strain DSM 12710 / JCM 10830 / BK20S6-10-b1 / P8)</name>
    <dbReference type="NCBI Taxonomy" id="591019"/>
    <lineage>
        <taxon>Archaea</taxon>
        <taxon>Thermoproteota</taxon>
        <taxon>Thermoprotei</taxon>
        <taxon>Desulfurococcales</taxon>
        <taxon>Desulfurococcaceae</taxon>
        <taxon>Staphylothermus</taxon>
    </lineage>
</organism>
<proteinExistence type="inferred from homology"/>
<comment type="similarity">
    <text evidence="1 6">Belongs to the peptidase M42 family.</text>
</comment>
<dbReference type="EC" id="3.2.1.4" evidence="9"/>
<dbReference type="KEGG" id="shc:Shell_0759"/>
<dbReference type="GO" id="GO:0004177">
    <property type="term" value="F:aminopeptidase activity"/>
    <property type="evidence" value="ECO:0007669"/>
    <property type="project" value="UniProtKB-UniRule"/>
</dbReference>
<dbReference type="Gene3D" id="2.40.30.40">
    <property type="entry name" value="Peptidase M42, domain 2"/>
    <property type="match status" value="1"/>
</dbReference>
<dbReference type="SUPFAM" id="SSF53187">
    <property type="entry name" value="Zn-dependent exopeptidases"/>
    <property type="match status" value="1"/>
</dbReference>
<keyword evidence="5 9" id="KW-0378">Hydrolase</keyword>
<evidence type="ECO:0000256" key="3">
    <source>
        <dbReference type="ARBA" id="ARBA00022670"/>
    </source>
</evidence>
<dbReference type="Proteomes" id="UP000002573">
    <property type="component" value="Chromosome"/>
</dbReference>
<reference evidence="9 10" key="2">
    <citation type="journal article" date="2011" name="Stand. Genomic Sci.">
        <title>Complete genome sequence of Staphylothermus hellenicus P8.</title>
        <authorList>
            <person name="Anderson I."/>
            <person name="Wirth R."/>
            <person name="Lucas S."/>
            <person name="Copeland A."/>
            <person name="Lapidus A."/>
            <person name="Cheng J.F."/>
            <person name="Goodwin L."/>
            <person name="Pitluck S."/>
            <person name="Davenport K."/>
            <person name="Detter J.C."/>
            <person name="Han C."/>
            <person name="Tapia R."/>
            <person name="Land M."/>
            <person name="Hauser L."/>
            <person name="Pati A."/>
            <person name="Mikhailova N."/>
            <person name="Woyke T."/>
            <person name="Klenk H.P."/>
            <person name="Kyrpides N."/>
            <person name="Ivanova N."/>
        </authorList>
    </citation>
    <scope>NUCLEOTIDE SEQUENCE [LARGE SCALE GENOMIC DNA]</scope>
    <source>
        <strain evidence="10">DSM 12710 / JCM 10830 / BK20S6-10-b1 / P8</strain>
    </source>
</reference>
<evidence type="ECO:0000256" key="6">
    <source>
        <dbReference type="PIRNR" id="PIRNR001123"/>
    </source>
</evidence>
<dbReference type="HOGENOM" id="CLU_047249_1_0_2"/>
<dbReference type="AlphaFoldDB" id="D7D7X9"/>
<protein>
    <submittedName>
        <fullName evidence="9">Cellulase</fullName>
        <ecNumber evidence="9">3.2.1.4</ecNumber>
    </submittedName>
</protein>
<dbReference type="GO" id="GO:0006508">
    <property type="term" value="P:proteolysis"/>
    <property type="evidence" value="ECO:0007669"/>
    <property type="project" value="UniProtKB-KW"/>
</dbReference>
<dbReference type="Pfam" id="PF05343">
    <property type="entry name" value="Peptidase_M42"/>
    <property type="match status" value="1"/>
</dbReference>
<accession>D7D7X9</accession>
<dbReference type="EMBL" id="CP002051">
    <property type="protein sequence ID" value="ADI31875.1"/>
    <property type="molecule type" value="Genomic_DNA"/>
</dbReference>
<dbReference type="InterPro" id="IPR023367">
    <property type="entry name" value="Peptidase_M42_dom2"/>
</dbReference>
<dbReference type="SUPFAM" id="SSF101821">
    <property type="entry name" value="Aminopeptidase/glucanase lid domain"/>
    <property type="match status" value="1"/>
</dbReference>
<dbReference type="MEROPS" id="M42.004"/>
<evidence type="ECO:0000313" key="10">
    <source>
        <dbReference type="Proteomes" id="UP000002573"/>
    </source>
</evidence>
<evidence type="ECO:0000313" key="9">
    <source>
        <dbReference type="EMBL" id="ADI31875.1"/>
    </source>
</evidence>
<dbReference type="Gene3D" id="3.40.630.10">
    <property type="entry name" value="Zn peptidases"/>
    <property type="match status" value="1"/>
</dbReference>
<keyword evidence="3" id="KW-0645">Protease</keyword>
<keyword evidence="9" id="KW-0326">Glycosidase</keyword>
<evidence type="ECO:0000256" key="7">
    <source>
        <dbReference type="PIRSR" id="PIRSR001123-1"/>
    </source>
</evidence>
<dbReference type="RefSeq" id="WP_013143073.1">
    <property type="nucleotide sequence ID" value="NC_014205.1"/>
</dbReference>
<feature type="active site" description="Proton acceptor" evidence="7">
    <location>
        <position position="210"/>
    </location>
</feature>
<keyword evidence="4 8" id="KW-0479">Metal-binding</keyword>
<feature type="binding site" evidence="8">
    <location>
        <position position="325"/>
    </location>
    <ligand>
        <name>Zn(2+)</name>
        <dbReference type="ChEBI" id="CHEBI:29105"/>
        <label>2</label>
    </ligand>
</feature>
<dbReference type="InterPro" id="IPR051464">
    <property type="entry name" value="Peptidase_M42_aminopept"/>
</dbReference>
<feature type="binding site" evidence="8">
    <location>
        <position position="66"/>
    </location>
    <ligand>
        <name>Zn(2+)</name>
        <dbReference type="ChEBI" id="CHEBI:29105"/>
        <label>1</label>
    </ligand>
</feature>
<reference evidence="10" key="1">
    <citation type="submission" date="2010-05" db="EMBL/GenBank/DDBJ databases">
        <title>Complete sequence of Staphylothermus hellenicus DSM 12710.</title>
        <authorList>
            <consortium name="US DOE Joint Genome Institute"/>
            <person name="Lucas S."/>
            <person name="Copeland A."/>
            <person name="Lapidus A."/>
            <person name="Cheng J.-F."/>
            <person name="Bruce D."/>
            <person name="Goodwin L."/>
            <person name="Pitluck S."/>
            <person name="Davenport K."/>
            <person name="Detter J.C."/>
            <person name="Han C."/>
            <person name="Tapia R."/>
            <person name="Larimer F."/>
            <person name="Land M."/>
            <person name="Hauser L."/>
            <person name="Kyrpides N."/>
            <person name="Mikhailova N."/>
            <person name="Anderson I.J."/>
            <person name="Woyke T."/>
        </authorList>
    </citation>
    <scope>NUCLEOTIDE SEQUENCE [LARGE SCALE GENOMIC DNA]</scope>
    <source>
        <strain evidence="10">DSM 12710 / JCM 10830 / BK20S6-10-b1 / P8</strain>
    </source>
</reference>
<gene>
    <name evidence="9" type="ordered locus">Shell_0759</name>
</gene>
<keyword evidence="2" id="KW-0031">Aminopeptidase</keyword>
<dbReference type="PANTHER" id="PTHR32481">
    <property type="entry name" value="AMINOPEPTIDASE"/>
    <property type="match status" value="1"/>
</dbReference>
<dbReference type="GO" id="GO:0008810">
    <property type="term" value="F:cellulase activity"/>
    <property type="evidence" value="ECO:0007669"/>
    <property type="project" value="UniProtKB-EC"/>
</dbReference>
<feature type="binding site" evidence="8">
    <location>
        <position position="233"/>
    </location>
    <ligand>
        <name>Zn(2+)</name>
        <dbReference type="ChEBI" id="CHEBI:29105"/>
        <label>1</label>
    </ligand>
</feature>
<sequence>MNKNELYETLEKLTSIVSPSGHEDEIRNTIIELLKPYADELWVDSLGNIIAVKKGSSEGRLMIAAHMDEIGLMINHITKTGFLKFTPIGGWNSVILPGQRVLIKTKRGEYVRGVIGMKPPHIMKPEEAKQAPQIGDLFIDIGASSREEVGKLGVTIGSVAVIERSIAKLSGDVVTGRAFDDKVGVAVLIEAFKNLEKPKVDVYAVATVMEEVGLKGARVAAYSITPYVGLALDVTIAADVPGVDESKQITKLGKGPAIKVMDGRSGSGLIAHPAIKNTLIQLAEQHNIPYQLEVLTGGTTDATIIQLTKEGVPTGALSIPTRYIHSPVEVLNLEDALNTAKLTKLFAEHIDIEWINKYLKRKIK</sequence>
<dbReference type="PIRSF" id="PIRSF001123">
    <property type="entry name" value="PepA_GA"/>
    <property type="match status" value="1"/>
</dbReference>
<dbReference type="eggNOG" id="arCOG01518">
    <property type="taxonomic scope" value="Archaea"/>
</dbReference>
<feature type="binding site" evidence="8">
    <location>
        <position position="180"/>
    </location>
    <ligand>
        <name>Zn(2+)</name>
        <dbReference type="ChEBI" id="CHEBI:29105"/>
        <label>1</label>
    </ligand>
</feature>
<feature type="binding site" evidence="8">
    <location>
        <position position="180"/>
    </location>
    <ligand>
        <name>Zn(2+)</name>
        <dbReference type="ChEBI" id="CHEBI:29105"/>
        <label>2</label>
    </ligand>
</feature>
<evidence type="ECO:0000256" key="4">
    <source>
        <dbReference type="ARBA" id="ARBA00022723"/>
    </source>
</evidence>
<dbReference type="OrthoDB" id="30642at2157"/>
<dbReference type="PANTHER" id="PTHR32481:SF0">
    <property type="entry name" value="AMINOPEPTIDASE YPDE-RELATED"/>
    <property type="match status" value="1"/>
</dbReference>